<dbReference type="Pfam" id="PF12204">
    <property type="entry name" value="DUF3598_N"/>
    <property type="match status" value="1"/>
</dbReference>
<protein>
    <recommendedName>
        <fullName evidence="1">DUF3598 domain-containing protein</fullName>
    </recommendedName>
</protein>
<dbReference type="Proteomes" id="UP001204953">
    <property type="component" value="Unassembled WGS sequence"/>
</dbReference>
<dbReference type="Gene3D" id="2.40.128.20">
    <property type="match status" value="1"/>
</dbReference>
<comment type="caution">
    <text evidence="2">The sequence shown here is derived from an EMBL/GenBank/DDBJ whole genome shotgun (WGS) entry which is preliminary data.</text>
</comment>
<dbReference type="SUPFAM" id="SSF50814">
    <property type="entry name" value="Lipocalins"/>
    <property type="match status" value="1"/>
</dbReference>
<name>A0AAE3GN24_9CYAN</name>
<keyword evidence="3" id="KW-1185">Reference proteome</keyword>
<organism evidence="2 3">
    <name type="scientific">Limnofasciculus baicalensis BBK-W-15</name>
    <dbReference type="NCBI Taxonomy" id="2699891"/>
    <lineage>
        <taxon>Bacteria</taxon>
        <taxon>Bacillati</taxon>
        <taxon>Cyanobacteriota</taxon>
        <taxon>Cyanophyceae</taxon>
        <taxon>Coleofasciculales</taxon>
        <taxon>Coleofasciculaceae</taxon>
        <taxon>Limnofasciculus</taxon>
        <taxon>Limnofasciculus baicalensis</taxon>
    </lineage>
</organism>
<dbReference type="RefSeq" id="WP_254009731.1">
    <property type="nucleotide sequence ID" value="NZ_JAMZMM010000002.1"/>
</dbReference>
<evidence type="ECO:0000259" key="1">
    <source>
        <dbReference type="Pfam" id="PF12204"/>
    </source>
</evidence>
<dbReference type="EMBL" id="JAMZMM010000002">
    <property type="protein sequence ID" value="MCP2726909.1"/>
    <property type="molecule type" value="Genomic_DNA"/>
</dbReference>
<proteinExistence type="predicted"/>
<sequence length="159" mass="17974">MSTLDSSSDNLLNTYKVFSQNVGKWEGNVRFLDADLQELKHYKIAQTFEEVVDKWVLTNTYIYPDGTTASQSFDIIPIGGGKVKLEVVGEDARFKDYDLTALEQEDNVITFKVINKATGTPREIETITFAGKDHRVRTATVFAEDSTLKGFLIIKEERI</sequence>
<dbReference type="AlphaFoldDB" id="A0AAE3GN24"/>
<feature type="domain" description="DUF3598" evidence="1">
    <location>
        <begin position="16"/>
        <end position="158"/>
    </location>
</feature>
<reference evidence="2" key="1">
    <citation type="submission" date="2022-06" db="EMBL/GenBank/DDBJ databases">
        <title>New cyanobacteria of genus Symplocastrum in benthos of Lake Baikal.</title>
        <authorList>
            <person name="Sorokovikova E."/>
            <person name="Tikhonova I."/>
            <person name="Krasnopeev A."/>
            <person name="Evseev P."/>
            <person name="Gladkikh A."/>
            <person name="Belykh O."/>
        </authorList>
    </citation>
    <scope>NUCLEOTIDE SEQUENCE</scope>
    <source>
        <strain evidence="2">BBK-W-15</strain>
    </source>
</reference>
<dbReference type="InterPro" id="IPR022017">
    <property type="entry name" value="BFA1-like_DUF3598"/>
</dbReference>
<dbReference type="InterPro" id="IPR012674">
    <property type="entry name" value="Calycin"/>
</dbReference>
<accession>A0AAE3GN24</accession>
<evidence type="ECO:0000313" key="2">
    <source>
        <dbReference type="EMBL" id="MCP2726909.1"/>
    </source>
</evidence>
<gene>
    <name evidence="2" type="ORF">NJ959_00255</name>
</gene>
<evidence type="ECO:0000313" key="3">
    <source>
        <dbReference type="Proteomes" id="UP001204953"/>
    </source>
</evidence>